<dbReference type="Pfam" id="PF00146">
    <property type="entry name" value="NADHdh"/>
    <property type="match status" value="1"/>
</dbReference>
<feature type="region of interest" description="Disordered" evidence="7">
    <location>
        <begin position="386"/>
        <end position="437"/>
    </location>
</feature>
<evidence type="ECO:0000256" key="1">
    <source>
        <dbReference type="ARBA" id="ARBA00004141"/>
    </source>
</evidence>
<dbReference type="GO" id="GO:0005886">
    <property type="term" value="C:plasma membrane"/>
    <property type="evidence" value="ECO:0007669"/>
    <property type="project" value="UniProtKB-SubCell"/>
</dbReference>
<dbReference type="PROSITE" id="PS00668">
    <property type="entry name" value="COMPLEX1_ND1_2"/>
    <property type="match status" value="1"/>
</dbReference>
<dbReference type="HAMAP" id="MF_01350">
    <property type="entry name" value="NDH1_NuoH"/>
    <property type="match status" value="1"/>
</dbReference>
<dbReference type="RefSeq" id="WP_132490338.1">
    <property type="nucleotide sequence ID" value="NZ_SMKW01000044.1"/>
</dbReference>
<dbReference type="EMBL" id="SMKW01000044">
    <property type="protein sequence ID" value="TDD42834.1"/>
    <property type="molecule type" value="Genomic_DNA"/>
</dbReference>
<comment type="function">
    <text evidence="5">NDH-1 shuttles electrons from NADH, via FMN and iron-sulfur (Fe-S) centers, to quinones in the respiratory chain. The immediate electron acceptor for the enzyme in this species is believed to be ubiquinone. Couples the redox reaction to proton translocation (for every two electrons transferred, four hydrogen ions are translocated across the cytoplasmic membrane), and thus conserves the redox energy in a proton gradient. This subunit may bind ubiquinone.</text>
</comment>
<feature type="transmembrane region" description="Helical" evidence="5">
    <location>
        <begin position="197"/>
        <end position="216"/>
    </location>
</feature>
<keyword evidence="8" id="KW-0560">Oxidoreductase</keyword>
<feature type="transmembrane region" description="Helical" evidence="5">
    <location>
        <begin position="169"/>
        <end position="191"/>
    </location>
</feature>
<feature type="transmembrane region" description="Helical" evidence="5">
    <location>
        <begin position="357"/>
        <end position="375"/>
    </location>
</feature>
<dbReference type="PANTHER" id="PTHR11432:SF3">
    <property type="entry name" value="NADH-UBIQUINONE OXIDOREDUCTASE CHAIN 1"/>
    <property type="match status" value="1"/>
</dbReference>
<keyword evidence="4 5" id="KW-0472">Membrane</keyword>
<evidence type="ECO:0000256" key="4">
    <source>
        <dbReference type="ARBA" id="ARBA00023136"/>
    </source>
</evidence>
<dbReference type="PROSITE" id="PS00667">
    <property type="entry name" value="COMPLEX1_ND1_1"/>
    <property type="match status" value="1"/>
</dbReference>
<keyword evidence="3 5" id="KW-1133">Transmembrane helix</keyword>
<feature type="transmembrane region" description="Helical" evidence="5">
    <location>
        <begin position="12"/>
        <end position="37"/>
    </location>
</feature>
<comment type="subunit">
    <text evidence="5">NDH-1 is composed of 14 different subunits. Subunits NuoA, H, J, K, L, M, N constitute the membrane sector of the complex.</text>
</comment>
<dbReference type="InterPro" id="IPR018086">
    <property type="entry name" value="NADH_UbQ_OxRdtase_su1_CS"/>
</dbReference>
<comment type="catalytic activity">
    <reaction evidence="5">
        <text>a quinone + NADH + 5 H(+)(in) = a quinol + NAD(+) + 4 H(+)(out)</text>
        <dbReference type="Rhea" id="RHEA:57888"/>
        <dbReference type="ChEBI" id="CHEBI:15378"/>
        <dbReference type="ChEBI" id="CHEBI:24646"/>
        <dbReference type="ChEBI" id="CHEBI:57540"/>
        <dbReference type="ChEBI" id="CHEBI:57945"/>
        <dbReference type="ChEBI" id="CHEBI:132124"/>
    </reaction>
</comment>
<evidence type="ECO:0000313" key="9">
    <source>
        <dbReference type="Proteomes" id="UP000294947"/>
    </source>
</evidence>
<evidence type="ECO:0000256" key="3">
    <source>
        <dbReference type="ARBA" id="ARBA00022989"/>
    </source>
</evidence>
<feature type="transmembrane region" description="Helical" evidence="5">
    <location>
        <begin position="245"/>
        <end position="268"/>
    </location>
</feature>
<dbReference type="OrthoDB" id="9803734at2"/>
<evidence type="ECO:0000256" key="6">
    <source>
        <dbReference type="RuleBase" id="RU000471"/>
    </source>
</evidence>
<gene>
    <name evidence="5 8" type="primary">nuoH</name>
    <name evidence="8" type="ORF">E1288_28535</name>
</gene>
<feature type="transmembrane region" description="Helical" evidence="5">
    <location>
        <begin position="321"/>
        <end position="345"/>
    </location>
</feature>
<reference evidence="8 9" key="1">
    <citation type="submission" date="2019-03" db="EMBL/GenBank/DDBJ databases">
        <title>Draft genome sequences of novel Actinobacteria.</title>
        <authorList>
            <person name="Sahin N."/>
            <person name="Ay H."/>
            <person name="Saygin H."/>
        </authorList>
    </citation>
    <scope>NUCLEOTIDE SEQUENCE [LARGE SCALE GENOMIC DNA]</scope>
    <source>
        <strain evidence="8 9">7K502</strain>
    </source>
</reference>
<feature type="transmembrane region" description="Helical" evidence="5">
    <location>
        <begin position="288"/>
        <end position="309"/>
    </location>
</feature>
<evidence type="ECO:0000256" key="7">
    <source>
        <dbReference type="SAM" id="MobiDB-lite"/>
    </source>
</evidence>
<dbReference type="NCBIfam" id="NF004741">
    <property type="entry name" value="PRK06076.1-2"/>
    <property type="match status" value="1"/>
</dbReference>
<keyword evidence="9" id="KW-1185">Reference proteome</keyword>
<comment type="similarity">
    <text evidence="5 6">Belongs to the complex I subunit 1 family.</text>
</comment>
<keyword evidence="5" id="KW-0874">Quinone</keyword>
<comment type="caution">
    <text evidence="8">The sequence shown here is derived from an EMBL/GenBank/DDBJ whole genome shotgun (WGS) entry which is preliminary data.</text>
</comment>
<comment type="subcellular location">
    <subcellularLocation>
        <location evidence="5 6">Cell membrane</location>
        <topology evidence="5 6">Multi-pass membrane protein</topology>
    </subcellularLocation>
    <subcellularLocation>
        <location evidence="1">Membrane</location>
        <topology evidence="1">Multi-pass membrane protein</topology>
    </subcellularLocation>
</comment>
<organism evidence="8 9">
    <name type="scientific">Saccharopolyspora elongata</name>
    <dbReference type="NCBI Taxonomy" id="2530387"/>
    <lineage>
        <taxon>Bacteria</taxon>
        <taxon>Bacillati</taxon>
        <taxon>Actinomycetota</taxon>
        <taxon>Actinomycetes</taxon>
        <taxon>Pseudonocardiales</taxon>
        <taxon>Pseudonocardiaceae</taxon>
        <taxon>Saccharopolyspora</taxon>
    </lineage>
</organism>
<evidence type="ECO:0000256" key="2">
    <source>
        <dbReference type="ARBA" id="ARBA00022692"/>
    </source>
</evidence>
<dbReference type="GO" id="GO:0048038">
    <property type="term" value="F:quinone binding"/>
    <property type="evidence" value="ECO:0007669"/>
    <property type="project" value="UniProtKB-KW"/>
</dbReference>
<proteinExistence type="inferred from homology"/>
<dbReference type="GO" id="GO:0003954">
    <property type="term" value="F:NADH dehydrogenase activity"/>
    <property type="evidence" value="ECO:0007669"/>
    <property type="project" value="TreeGrafter"/>
</dbReference>
<feature type="transmembrane region" description="Helical" evidence="5">
    <location>
        <begin position="83"/>
        <end position="105"/>
    </location>
</feature>
<keyword evidence="5" id="KW-1003">Cell membrane</keyword>
<protein>
    <recommendedName>
        <fullName evidence="5">NADH-quinone oxidoreductase subunit H</fullName>
        <ecNumber evidence="5">7.1.1.-</ecNumber>
    </recommendedName>
    <alternativeName>
        <fullName evidence="5">NADH dehydrogenase I subunit H</fullName>
    </alternativeName>
    <alternativeName>
        <fullName evidence="5">NDH-1 subunit H</fullName>
    </alternativeName>
</protein>
<evidence type="ECO:0000256" key="5">
    <source>
        <dbReference type="HAMAP-Rule" id="MF_01350"/>
    </source>
</evidence>
<sequence>MTRTAELLADDPLWLILLKVLVIFVFLVVMTLLTIWAERRVIGRMQHRPGPNRAGPFGMLQSLADGLKLAFKEDIRPVLADKWVYFLAPVISATPALVSFSVIPIGPEVTIFGEPTALQLVDLPVGLLVVLACASIGVYGIVLAGWASGSPYPLLGSLRSAAQVISYEIAMGLSFVAVIMYAGTLSTSGIVEAQKDGWFFLLLPFSFAVYVVSMVGETNRAPFDLPEAESELVGGFHTEYSSLKFALFFLAEYINMVTVSALATTLFLGGWHAPWPLSLIGDGVLNTGWWPALWFLGKTVAFLFFFIWLRGTLPRLRYDQFMNLGWKFLVPLSLLWIIAVTVIRALRNEEAVSSQQFLIGGGIVIAILLAATFLIPDRKPAKDADEIPLAGSGYPVPPLDLQVPETPPRRTPVHSGADRTAGEVAGPEGEEAPHGNV</sequence>
<keyword evidence="2 5" id="KW-0812">Transmembrane</keyword>
<evidence type="ECO:0000313" key="8">
    <source>
        <dbReference type="EMBL" id="TDD42834.1"/>
    </source>
</evidence>
<dbReference type="NCBIfam" id="NF004743">
    <property type="entry name" value="PRK06076.1-4"/>
    <property type="match status" value="1"/>
</dbReference>
<dbReference type="AlphaFoldDB" id="A0A4R4YFU3"/>
<dbReference type="InterPro" id="IPR001694">
    <property type="entry name" value="NADH_UbQ_OxRdtase_su1/FPO"/>
</dbReference>
<keyword evidence="5" id="KW-0830">Ubiquinone</keyword>
<keyword evidence="5 6" id="KW-0520">NAD</keyword>
<feature type="transmembrane region" description="Helical" evidence="5">
    <location>
        <begin position="125"/>
        <end position="148"/>
    </location>
</feature>
<dbReference type="PANTHER" id="PTHR11432">
    <property type="entry name" value="NADH DEHYDROGENASE SUBUNIT 1"/>
    <property type="match status" value="1"/>
</dbReference>
<name>A0A4R4YFU3_9PSEU</name>
<dbReference type="Proteomes" id="UP000294947">
    <property type="component" value="Unassembled WGS sequence"/>
</dbReference>
<accession>A0A4R4YFU3</accession>
<dbReference type="GO" id="GO:0016655">
    <property type="term" value="F:oxidoreductase activity, acting on NAD(P)H, quinone or similar compound as acceptor"/>
    <property type="evidence" value="ECO:0007669"/>
    <property type="project" value="UniProtKB-UniRule"/>
</dbReference>
<dbReference type="GO" id="GO:0009060">
    <property type="term" value="P:aerobic respiration"/>
    <property type="evidence" value="ECO:0007669"/>
    <property type="project" value="TreeGrafter"/>
</dbReference>
<keyword evidence="5" id="KW-1278">Translocase</keyword>
<dbReference type="EC" id="7.1.1.-" evidence="5"/>